<gene>
    <name evidence="4" type="ORF">MJO52_07625</name>
</gene>
<dbReference type="RefSeq" id="WP_252085342.1">
    <property type="nucleotide sequence ID" value="NZ_CP092418.1"/>
</dbReference>
<evidence type="ECO:0000256" key="2">
    <source>
        <dbReference type="SAM" id="SignalP"/>
    </source>
</evidence>
<feature type="domain" description="DUF4399" evidence="3">
    <location>
        <begin position="66"/>
        <end position="157"/>
    </location>
</feature>
<feature type="region of interest" description="Disordered" evidence="1">
    <location>
        <begin position="25"/>
        <end position="45"/>
    </location>
</feature>
<feature type="chain" id="PRO_5047547968" evidence="2">
    <location>
        <begin position="22"/>
        <end position="157"/>
    </location>
</feature>
<reference evidence="4" key="1">
    <citation type="submission" date="2022-02" db="EMBL/GenBank/DDBJ databases">
        <title>Coral-associated bacteria.</title>
        <authorList>
            <person name="Tang K."/>
            <person name="Wang X."/>
        </authorList>
    </citation>
    <scope>NUCLEOTIDE SEQUENCE</scope>
    <source>
        <strain evidence="4">SCSIO 43006</strain>
    </source>
</reference>
<proteinExistence type="predicted"/>
<evidence type="ECO:0000313" key="5">
    <source>
        <dbReference type="Proteomes" id="UP001055658"/>
    </source>
</evidence>
<name>A0ABY4VFA1_9GAMM</name>
<evidence type="ECO:0000256" key="1">
    <source>
        <dbReference type="SAM" id="MobiDB-lite"/>
    </source>
</evidence>
<feature type="signal peptide" evidence="2">
    <location>
        <begin position="1"/>
        <end position="21"/>
    </location>
</feature>
<dbReference type="InterPro" id="IPR025512">
    <property type="entry name" value="DUF4399"/>
</dbReference>
<dbReference type="EMBL" id="CP092418">
    <property type="protein sequence ID" value="USD22990.1"/>
    <property type="molecule type" value="Genomic_DNA"/>
</dbReference>
<protein>
    <submittedName>
        <fullName evidence="4">DUF4399 domain-containing protein</fullName>
    </submittedName>
</protein>
<accession>A0ABY4VFA1</accession>
<feature type="compositionally biased region" description="Basic and acidic residues" evidence="1">
    <location>
        <begin position="25"/>
        <end position="41"/>
    </location>
</feature>
<evidence type="ECO:0000313" key="4">
    <source>
        <dbReference type="EMBL" id="USD22990.1"/>
    </source>
</evidence>
<dbReference type="Pfam" id="PF14347">
    <property type="entry name" value="DUF4399"/>
    <property type="match status" value="1"/>
</dbReference>
<keyword evidence="2" id="KW-0732">Signal</keyword>
<sequence length="157" mass="16856">MIKVNSLLFASALMLSPLLQAAEHGSKTEAAEHGSKTEAAEKAPQQTKLYIISPKDGEKVPQTFTVKFGLSGMGVAPAGVERENTGHHHLLIDVDDMPDLSKPLPATENIIHFGGGQTETQVTLPPGKHTLQLVLGNYMHVPHKNPVVSKKITVVVE</sequence>
<evidence type="ECO:0000259" key="3">
    <source>
        <dbReference type="Pfam" id="PF14347"/>
    </source>
</evidence>
<dbReference type="Proteomes" id="UP001055658">
    <property type="component" value="Chromosome"/>
</dbReference>
<organism evidence="4 5">
    <name type="scientific">Microbulbifer variabilis</name>
    <dbReference type="NCBI Taxonomy" id="266805"/>
    <lineage>
        <taxon>Bacteria</taxon>
        <taxon>Pseudomonadati</taxon>
        <taxon>Pseudomonadota</taxon>
        <taxon>Gammaproteobacteria</taxon>
        <taxon>Cellvibrionales</taxon>
        <taxon>Microbulbiferaceae</taxon>
        <taxon>Microbulbifer</taxon>
    </lineage>
</organism>
<keyword evidence="5" id="KW-1185">Reference proteome</keyword>